<evidence type="ECO:0000313" key="6">
    <source>
        <dbReference type="Proteomes" id="UP000449193"/>
    </source>
</evidence>
<dbReference type="EMBL" id="JXXK01000076">
    <property type="protein sequence ID" value="KJF38162.1"/>
    <property type="molecule type" value="Genomic_DNA"/>
</dbReference>
<evidence type="ECO:0000313" key="5">
    <source>
        <dbReference type="Proteomes" id="UP000032483"/>
    </source>
</evidence>
<dbReference type="CDD" id="cd00093">
    <property type="entry name" value="HTH_XRE"/>
    <property type="match status" value="1"/>
</dbReference>
<gene>
    <name evidence="4" type="ORF">GMD52_16740</name>
    <name evidence="3" type="ORF">TQ39_19735</name>
</gene>
<dbReference type="AlphaFoldDB" id="A0A0D8IU09"/>
<keyword evidence="5" id="KW-1185">Reference proteome</keyword>
<evidence type="ECO:0000256" key="1">
    <source>
        <dbReference type="ARBA" id="ARBA00023125"/>
    </source>
</evidence>
<feature type="domain" description="HTH cro/C1-type" evidence="2">
    <location>
        <begin position="13"/>
        <end position="67"/>
    </location>
</feature>
<dbReference type="PROSITE" id="PS50943">
    <property type="entry name" value="HTH_CROC1"/>
    <property type="match status" value="1"/>
</dbReference>
<dbReference type="Gene3D" id="1.10.260.40">
    <property type="entry name" value="lambda repressor-like DNA-binding domains"/>
    <property type="match status" value="1"/>
</dbReference>
<name>A0A0D8IU09_9FIRM</name>
<dbReference type="Proteomes" id="UP000449193">
    <property type="component" value="Unassembled WGS sequence"/>
</dbReference>
<accession>A0A0D8IU09</accession>
<dbReference type="InterPro" id="IPR001387">
    <property type="entry name" value="Cro/C1-type_HTH"/>
</dbReference>
<dbReference type="EMBL" id="WMZR01000039">
    <property type="protein sequence ID" value="MTS53165.1"/>
    <property type="molecule type" value="Genomic_DNA"/>
</dbReference>
<dbReference type="Proteomes" id="UP000032483">
    <property type="component" value="Unassembled WGS sequence"/>
</dbReference>
<proteinExistence type="predicted"/>
<dbReference type="GO" id="GO:0003677">
    <property type="term" value="F:DNA binding"/>
    <property type="evidence" value="ECO:0007669"/>
    <property type="project" value="UniProtKB-KW"/>
</dbReference>
<dbReference type="SMART" id="SM00530">
    <property type="entry name" value="HTH_XRE"/>
    <property type="match status" value="1"/>
</dbReference>
<evidence type="ECO:0000313" key="3">
    <source>
        <dbReference type="EMBL" id="KJF38162.1"/>
    </source>
</evidence>
<dbReference type="Pfam" id="PF01381">
    <property type="entry name" value="HTH_3"/>
    <property type="match status" value="1"/>
</dbReference>
<dbReference type="InterPro" id="IPR010982">
    <property type="entry name" value="Lambda_DNA-bd_dom_sf"/>
</dbReference>
<evidence type="ECO:0000313" key="4">
    <source>
        <dbReference type="EMBL" id="MTS53165.1"/>
    </source>
</evidence>
<dbReference type="PANTHER" id="PTHR46558:SF4">
    <property type="entry name" value="DNA-BIDING PHAGE PROTEIN"/>
    <property type="match status" value="1"/>
</dbReference>
<dbReference type="PANTHER" id="PTHR46558">
    <property type="entry name" value="TRACRIPTIONAL REGULATORY PROTEIN-RELATED-RELATED"/>
    <property type="match status" value="1"/>
</dbReference>
<dbReference type="RefSeq" id="WP_082052378.1">
    <property type="nucleotide sequence ID" value="NZ_CAUEXJ010000045.1"/>
</dbReference>
<evidence type="ECO:0000259" key="2">
    <source>
        <dbReference type="PROSITE" id="PS50943"/>
    </source>
</evidence>
<reference evidence="4 6" key="2">
    <citation type="journal article" date="2019" name="Nat. Med.">
        <title>A library of human gut bacterial isolates paired with longitudinal multiomics data enables mechanistic microbiome research.</title>
        <authorList>
            <person name="Poyet M."/>
            <person name="Groussin M."/>
            <person name="Gibbons S.M."/>
            <person name="Avila-Pacheco J."/>
            <person name="Jiang X."/>
            <person name="Kearney S.M."/>
            <person name="Perrotta A.R."/>
            <person name="Berdy B."/>
            <person name="Zhao S."/>
            <person name="Lieberman T.D."/>
            <person name="Swanson P.K."/>
            <person name="Smith M."/>
            <person name="Roesemann S."/>
            <person name="Alexander J.E."/>
            <person name="Rich S.A."/>
            <person name="Livny J."/>
            <person name="Vlamakis H."/>
            <person name="Clish C."/>
            <person name="Bullock K."/>
            <person name="Deik A."/>
            <person name="Scott J."/>
            <person name="Pierce K.A."/>
            <person name="Xavier R.J."/>
            <person name="Alm E.J."/>
        </authorList>
    </citation>
    <scope>NUCLEOTIDE SEQUENCE [LARGE SCALE GENOMIC DNA]</scope>
    <source>
        <strain evidence="4 6">BIOML-A7</strain>
    </source>
</reference>
<sequence>MNDKLYRDIGKRIKLARRACSITQERLAEMVGVTNQHISNIEVGNKAPSYELLYAIAEKLNCSAYSLLPAESSNSGKYFSEEIMHLLQSANSYQQNMIISYIEWYLTQPLPSAVKEHE</sequence>
<keyword evidence="1" id="KW-0238">DNA-binding</keyword>
<comment type="caution">
    <text evidence="3">The sequence shown here is derived from an EMBL/GenBank/DDBJ whole genome shotgun (WGS) entry which is preliminary data.</text>
</comment>
<reference evidence="3" key="1">
    <citation type="submission" date="2015-02" db="EMBL/GenBank/DDBJ databases">
        <title>A novel member of the family Ruminococcaceae isolated from human feces.</title>
        <authorList>
            <person name="Shkoporov A.N."/>
            <person name="Chaplin A.V."/>
            <person name="Motuzova O.V."/>
            <person name="Kafarskaia L.I."/>
            <person name="Khokhlova E.V."/>
            <person name="Efimov B.A."/>
        </authorList>
    </citation>
    <scope>NUCLEOTIDE SEQUENCE [LARGE SCALE GENOMIC DNA]</scope>
    <source>
        <strain evidence="3">585-1</strain>
    </source>
</reference>
<dbReference type="SUPFAM" id="SSF47413">
    <property type="entry name" value="lambda repressor-like DNA-binding domains"/>
    <property type="match status" value="1"/>
</dbReference>
<organism evidence="3 5">
    <name type="scientific">Ruthenibacterium lactatiformans</name>
    <dbReference type="NCBI Taxonomy" id="1550024"/>
    <lineage>
        <taxon>Bacteria</taxon>
        <taxon>Bacillati</taxon>
        <taxon>Bacillota</taxon>
        <taxon>Clostridia</taxon>
        <taxon>Eubacteriales</taxon>
        <taxon>Oscillospiraceae</taxon>
        <taxon>Ruthenibacterium</taxon>
    </lineage>
</organism>
<dbReference type="GeneID" id="42858887"/>
<protein>
    <submittedName>
        <fullName evidence="4">Helix-turn-helix domain-containing protein</fullName>
    </submittedName>
</protein>